<reference evidence="2 3" key="1">
    <citation type="submission" date="2021-06" db="EMBL/GenBank/DDBJ databases">
        <authorList>
            <person name="Kallberg Y."/>
            <person name="Tangrot J."/>
            <person name="Rosling A."/>
        </authorList>
    </citation>
    <scope>NUCLEOTIDE SEQUENCE [LARGE SCALE GENOMIC DNA]</scope>
    <source>
        <strain evidence="2 3">120-4 pot B 10/14</strain>
    </source>
</reference>
<feature type="coiled-coil region" evidence="1">
    <location>
        <begin position="28"/>
        <end position="62"/>
    </location>
</feature>
<evidence type="ECO:0000256" key="1">
    <source>
        <dbReference type="SAM" id="Coils"/>
    </source>
</evidence>
<organism evidence="2 3">
    <name type="scientific">Gigaspora margarita</name>
    <dbReference type="NCBI Taxonomy" id="4874"/>
    <lineage>
        <taxon>Eukaryota</taxon>
        <taxon>Fungi</taxon>
        <taxon>Fungi incertae sedis</taxon>
        <taxon>Mucoromycota</taxon>
        <taxon>Glomeromycotina</taxon>
        <taxon>Glomeromycetes</taxon>
        <taxon>Diversisporales</taxon>
        <taxon>Gigasporaceae</taxon>
        <taxon>Gigaspora</taxon>
    </lineage>
</organism>
<accession>A0ABN7WN18</accession>
<comment type="caution">
    <text evidence="2">The sequence shown here is derived from an EMBL/GenBank/DDBJ whole genome shotgun (WGS) entry which is preliminary data.</text>
</comment>
<dbReference type="Proteomes" id="UP000789901">
    <property type="component" value="Unassembled WGS sequence"/>
</dbReference>
<protein>
    <submittedName>
        <fullName evidence="2">34801_t:CDS:1</fullName>
    </submittedName>
</protein>
<keyword evidence="3" id="KW-1185">Reference proteome</keyword>
<evidence type="ECO:0000313" key="3">
    <source>
        <dbReference type="Proteomes" id="UP000789901"/>
    </source>
</evidence>
<keyword evidence="1" id="KW-0175">Coiled coil</keyword>
<gene>
    <name evidence="2" type="ORF">GMARGA_LOCUS32565</name>
</gene>
<dbReference type="EMBL" id="CAJVQB010051444">
    <property type="protein sequence ID" value="CAG8835422.1"/>
    <property type="molecule type" value="Genomic_DNA"/>
</dbReference>
<feature type="non-terminal residue" evidence="2">
    <location>
        <position position="1"/>
    </location>
</feature>
<proteinExistence type="predicted"/>
<sequence>NMEDNDRKQKINEVIRKVGKLYEVEIRVNFEEHEMAETIQEKKEIIQEYQKIIYKARKLENEDT</sequence>
<name>A0ABN7WN18_GIGMA</name>
<evidence type="ECO:0000313" key="2">
    <source>
        <dbReference type="EMBL" id="CAG8835422.1"/>
    </source>
</evidence>